<evidence type="ECO:0000256" key="1">
    <source>
        <dbReference type="ARBA" id="ARBA00022722"/>
    </source>
</evidence>
<dbReference type="InterPro" id="IPR029060">
    <property type="entry name" value="PIN-like_dom_sf"/>
</dbReference>
<dbReference type="InterPro" id="IPR006086">
    <property type="entry name" value="XPG-I_dom"/>
</dbReference>
<reference evidence="5 6" key="1">
    <citation type="journal article" date="2018" name="Sci. Rep.">
        <title>Genome sequence of the cauliflower mushroom Sparassis crispa (Hanabiratake) and its association with beneficial usage.</title>
        <authorList>
            <person name="Kiyama R."/>
            <person name="Furutani Y."/>
            <person name="Kawaguchi K."/>
            <person name="Nakanishi T."/>
        </authorList>
    </citation>
    <scope>NUCLEOTIDE SEQUENCE [LARGE SCALE GENOMIC DNA]</scope>
</reference>
<sequence length="466" mass="51308">MGMNGLWELLKTAREETSLKLLTLRDGFEGRPGERLYRLGIDTSIWFHQLQERFAAGHANSGENPELRSLFHRLARLLKLPVRPLFVFDGPGRPAHKCSCKVIGTHWMVGNTQKLLDAFGYEWRVAPGEAEAELAKLNQLGIADAVLTDDSDALIFGARTVIRNYKADAEDEVHAFRQCTINAHSAISLSCGSLVLVALLCGGDYDENGLCRCRPQTALAITRYGLGESLCDAAVVLGNNETELSAFLSGWRDRLRSILSTDPDNHLGHRHIVLSNSVPDSFPDVAVLRAYLSPSTSANIPHLPAHPLPVDLAKLGTFCELHFGWGTKSGIVKHVREWLWPGMALKLLVAEAVAYDRRHQKQGAHSTLAAPPLEVWLQPDHSMDQDNVRVIAIDRSSADIAISNLFGVRLSPHPSGTQQPNYNPSTFSDVINLTASDDDDDDVEQQEVISLITDDPVVIDLTIDDN</sequence>
<dbReference type="Pfam" id="PF00867">
    <property type="entry name" value="XPG_I"/>
    <property type="match status" value="1"/>
</dbReference>
<dbReference type="CDD" id="cd09870">
    <property type="entry name" value="PIN_YEN1"/>
    <property type="match status" value="1"/>
</dbReference>
<accession>A0A401GTH5</accession>
<evidence type="ECO:0000256" key="2">
    <source>
        <dbReference type="ARBA" id="ARBA00022801"/>
    </source>
</evidence>
<dbReference type="PANTHER" id="PTHR11081:SF75">
    <property type="entry name" value="ENDONUCLEASE, PUTATIVE (AFU_ORTHOLOGUE AFUA_3G13260)-RELATED"/>
    <property type="match status" value="1"/>
</dbReference>
<proteinExistence type="predicted"/>
<evidence type="ECO:0000313" key="5">
    <source>
        <dbReference type="EMBL" id="GBE85531.1"/>
    </source>
</evidence>
<evidence type="ECO:0000259" key="4">
    <source>
        <dbReference type="SMART" id="SM00485"/>
    </source>
</evidence>
<dbReference type="SMART" id="SM00485">
    <property type="entry name" value="XPGN"/>
    <property type="match status" value="1"/>
</dbReference>
<dbReference type="SUPFAM" id="SSF88723">
    <property type="entry name" value="PIN domain-like"/>
    <property type="match status" value="1"/>
</dbReference>
<dbReference type="STRING" id="139825.A0A401GTH5"/>
<keyword evidence="6" id="KW-1185">Reference proteome</keyword>
<dbReference type="InParanoid" id="A0A401GTH5"/>
<dbReference type="Gene3D" id="3.40.50.1010">
    <property type="entry name" value="5'-nuclease"/>
    <property type="match status" value="2"/>
</dbReference>
<comment type="caution">
    <text evidence="5">The sequence shown here is derived from an EMBL/GenBank/DDBJ whole genome shotgun (WGS) entry which is preliminary data.</text>
</comment>
<dbReference type="InterPro" id="IPR036279">
    <property type="entry name" value="5-3_exonuclease_C_sf"/>
</dbReference>
<protein>
    <submittedName>
        <fullName evidence="5">Flap endonuclease GEN 1</fullName>
    </submittedName>
</protein>
<feature type="domain" description="XPG-I" evidence="3">
    <location>
        <begin position="117"/>
        <end position="181"/>
    </location>
</feature>
<dbReference type="GeneID" id="38782448"/>
<dbReference type="PRINTS" id="PR00853">
    <property type="entry name" value="XPGRADSUPER"/>
</dbReference>
<dbReference type="Proteomes" id="UP000287166">
    <property type="component" value="Unassembled WGS sequence"/>
</dbReference>
<dbReference type="AlphaFoldDB" id="A0A401GTH5"/>
<evidence type="ECO:0000259" key="3">
    <source>
        <dbReference type="SMART" id="SM00484"/>
    </source>
</evidence>
<organism evidence="5 6">
    <name type="scientific">Sparassis crispa</name>
    <dbReference type="NCBI Taxonomy" id="139825"/>
    <lineage>
        <taxon>Eukaryota</taxon>
        <taxon>Fungi</taxon>
        <taxon>Dikarya</taxon>
        <taxon>Basidiomycota</taxon>
        <taxon>Agaricomycotina</taxon>
        <taxon>Agaricomycetes</taxon>
        <taxon>Polyporales</taxon>
        <taxon>Sparassidaceae</taxon>
        <taxon>Sparassis</taxon>
    </lineage>
</organism>
<dbReference type="SUPFAM" id="SSF47807">
    <property type="entry name" value="5' to 3' exonuclease, C-terminal subdomain"/>
    <property type="match status" value="1"/>
</dbReference>
<keyword evidence="5" id="KW-0255">Endonuclease</keyword>
<dbReference type="OrthoDB" id="2959108at2759"/>
<dbReference type="InterPro" id="IPR006084">
    <property type="entry name" value="XPG/Rad2"/>
</dbReference>
<dbReference type="Pfam" id="PF00752">
    <property type="entry name" value="XPG_N"/>
    <property type="match status" value="1"/>
</dbReference>
<dbReference type="RefSeq" id="XP_027616444.1">
    <property type="nucleotide sequence ID" value="XM_027760643.1"/>
</dbReference>
<feature type="domain" description="XPG N-terminal" evidence="4">
    <location>
        <begin position="1"/>
        <end position="99"/>
    </location>
</feature>
<dbReference type="GO" id="GO:0017108">
    <property type="term" value="F:5'-flap endonuclease activity"/>
    <property type="evidence" value="ECO:0007669"/>
    <property type="project" value="TreeGrafter"/>
</dbReference>
<keyword evidence="2" id="KW-0378">Hydrolase</keyword>
<dbReference type="GO" id="GO:0006281">
    <property type="term" value="P:DNA repair"/>
    <property type="evidence" value="ECO:0007669"/>
    <property type="project" value="UniProtKB-ARBA"/>
</dbReference>
<dbReference type="EMBL" id="BFAD01000008">
    <property type="protein sequence ID" value="GBE85531.1"/>
    <property type="molecule type" value="Genomic_DNA"/>
</dbReference>
<evidence type="ECO:0000313" key="6">
    <source>
        <dbReference type="Proteomes" id="UP000287166"/>
    </source>
</evidence>
<dbReference type="SMART" id="SM00484">
    <property type="entry name" value="XPGI"/>
    <property type="match status" value="1"/>
</dbReference>
<keyword evidence="1" id="KW-0540">Nuclease</keyword>
<dbReference type="InterPro" id="IPR006085">
    <property type="entry name" value="XPG_DNA_repair_N"/>
</dbReference>
<gene>
    <name evidence="5" type="ORF">SCP_0800480</name>
</gene>
<dbReference type="PANTHER" id="PTHR11081">
    <property type="entry name" value="FLAP ENDONUCLEASE FAMILY MEMBER"/>
    <property type="match status" value="1"/>
</dbReference>
<name>A0A401GTH5_9APHY</name>